<keyword evidence="1" id="KW-0732">Signal</keyword>
<reference evidence="2 3" key="1">
    <citation type="submission" date="2019-06" db="EMBL/GenBank/DDBJ databases">
        <authorList>
            <person name="Meng X."/>
        </authorList>
    </citation>
    <scope>NUCLEOTIDE SEQUENCE [LARGE SCALE GENOMIC DNA]</scope>
    <source>
        <strain evidence="2 3">M625</strain>
    </source>
</reference>
<dbReference type="RefSeq" id="WP_140597825.1">
    <property type="nucleotide sequence ID" value="NZ_VFWZ01000014.1"/>
</dbReference>
<feature type="chain" id="PRO_5021480778" description="Toxin-antitoxin system YwqK family antitoxin" evidence="1">
    <location>
        <begin position="20"/>
        <end position="192"/>
    </location>
</feature>
<dbReference type="Proteomes" id="UP000315540">
    <property type="component" value="Unassembled WGS sequence"/>
</dbReference>
<name>A0A504IZU1_9FLAO</name>
<dbReference type="SUPFAM" id="SSF82185">
    <property type="entry name" value="Histone H3 K4-specific methyltransferase SET7/9 N-terminal domain"/>
    <property type="match status" value="1"/>
</dbReference>
<evidence type="ECO:0000256" key="1">
    <source>
        <dbReference type="SAM" id="SignalP"/>
    </source>
</evidence>
<dbReference type="AlphaFoldDB" id="A0A504IZU1"/>
<evidence type="ECO:0000313" key="3">
    <source>
        <dbReference type="Proteomes" id="UP000315540"/>
    </source>
</evidence>
<accession>A0A504IZU1</accession>
<dbReference type="Gene3D" id="3.90.930.1">
    <property type="match status" value="1"/>
</dbReference>
<gene>
    <name evidence="2" type="ORF">FHK87_25935</name>
</gene>
<keyword evidence="3" id="KW-1185">Reference proteome</keyword>
<protein>
    <recommendedName>
        <fullName evidence="4">Toxin-antitoxin system YwqK family antitoxin</fullName>
    </recommendedName>
</protein>
<comment type="caution">
    <text evidence="2">The sequence shown here is derived from an EMBL/GenBank/DDBJ whole genome shotgun (WGS) entry which is preliminary data.</text>
</comment>
<evidence type="ECO:0008006" key="4">
    <source>
        <dbReference type="Google" id="ProtNLM"/>
    </source>
</evidence>
<evidence type="ECO:0000313" key="2">
    <source>
        <dbReference type="EMBL" id="TPN80963.1"/>
    </source>
</evidence>
<proteinExistence type="predicted"/>
<dbReference type="EMBL" id="VFWZ01000014">
    <property type="protein sequence ID" value="TPN80963.1"/>
    <property type="molecule type" value="Genomic_DNA"/>
</dbReference>
<dbReference type="OrthoDB" id="7342920at2"/>
<organism evidence="2 3">
    <name type="scientific">Aquimarina algicola</name>
    <dbReference type="NCBI Taxonomy" id="2589995"/>
    <lineage>
        <taxon>Bacteria</taxon>
        <taxon>Pseudomonadati</taxon>
        <taxon>Bacteroidota</taxon>
        <taxon>Flavobacteriia</taxon>
        <taxon>Flavobacteriales</taxon>
        <taxon>Flavobacteriaceae</taxon>
        <taxon>Aquimarina</taxon>
    </lineage>
</organism>
<sequence length="192" mass="21870">MRLKIITFLYIVALSVLNAQQKVVKPAVLSSNLKIEKQNENGLVIHKKRDAKILLEGRYEILIQKLDSSHNNVSLFGGINTGFVEEGTFEKGLKDGFWKTNYKNKIVKKEHWNNGLISNEYSVYNTKGKLLYQVDFGAKGNGKYKDFYYNTGILKQEGGYENGKKEGEWCTYDEKGKLVSTLLYDDGKAQNP</sequence>
<feature type="signal peptide" evidence="1">
    <location>
        <begin position="1"/>
        <end position="19"/>
    </location>
</feature>